<proteinExistence type="predicted"/>
<evidence type="ECO:0000256" key="1">
    <source>
        <dbReference type="SAM" id="MobiDB-lite"/>
    </source>
</evidence>
<dbReference type="Proteomes" id="UP000242287">
    <property type="component" value="Unassembled WGS sequence"/>
</dbReference>
<feature type="region of interest" description="Disordered" evidence="1">
    <location>
        <begin position="186"/>
        <end position="221"/>
    </location>
</feature>
<dbReference type="InterPro" id="IPR057678">
    <property type="entry name" value="DUF7918"/>
</dbReference>
<evidence type="ECO:0000259" key="2">
    <source>
        <dbReference type="Pfam" id="PF25534"/>
    </source>
</evidence>
<dbReference type="AlphaFoldDB" id="A0A2A9NKY8"/>
<gene>
    <name evidence="3" type="ORF">AMATHDRAFT_5864</name>
</gene>
<protein>
    <recommendedName>
        <fullName evidence="2">DUF7918 domain-containing protein</fullName>
    </recommendedName>
</protein>
<feature type="compositionally biased region" description="Basic residues" evidence="1">
    <location>
        <begin position="194"/>
        <end position="203"/>
    </location>
</feature>
<name>A0A2A9NKY8_9AGAR</name>
<dbReference type="STRING" id="703135.A0A2A9NKY8"/>
<evidence type="ECO:0000313" key="4">
    <source>
        <dbReference type="Proteomes" id="UP000242287"/>
    </source>
</evidence>
<reference evidence="3 4" key="1">
    <citation type="submission" date="2014-02" db="EMBL/GenBank/DDBJ databases">
        <title>Transposable element dynamics among asymbiotic and ectomycorrhizal Amanita fungi.</title>
        <authorList>
            <consortium name="DOE Joint Genome Institute"/>
            <person name="Hess J."/>
            <person name="Skrede I."/>
            <person name="Wolfe B."/>
            <person name="LaButti K."/>
            <person name="Ohm R.A."/>
            <person name="Grigoriev I.V."/>
            <person name="Pringle A."/>
        </authorList>
    </citation>
    <scope>NUCLEOTIDE SEQUENCE [LARGE SCALE GENOMIC DNA]</scope>
    <source>
        <strain evidence="3 4">SKay4041</strain>
    </source>
</reference>
<dbReference type="OrthoDB" id="3364132at2759"/>
<dbReference type="Pfam" id="PF25534">
    <property type="entry name" value="DUF7918"/>
    <property type="match status" value="1"/>
</dbReference>
<accession>A0A2A9NKY8</accession>
<dbReference type="PANTHER" id="PTHR36223:SF1">
    <property type="entry name" value="TRANSCRIPTION ELONGATION FACTOR EAF N-TERMINAL DOMAIN-CONTAINING PROTEIN"/>
    <property type="match status" value="1"/>
</dbReference>
<sequence>MPEYAHFEVEIKVDDKVLQEYAINVNDEAKTVTCWVPSETGKAFAVWWKNFNPVTDTIGQVYLDGTKAGKKGLHKGQRRKVKKSYLRISETMVRPFVFSTLTLTDDDAHLDTPLNDLGEIKLAISRCTVKPNSGKALVHRAGFGDQYTRSYDGVVNYNKFEVLATFIFKYRPLDFLQANGIVPKPLPLEPKAQTRGKKRKRSVSRSETLEIPDGPSDEEDAQRLKALQAEIQQIEARRAKRPKLIPEVKTEQKPIIIDGVIDLT</sequence>
<feature type="domain" description="DUF7918" evidence="2">
    <location>
        <begin position="7"/>
        <end position="133"/>
    </location>
</feature>
<organism evidence="3 4">
    <name type="scientific">Amanita thiersii Skay4041</name>
    <dbReference type="NCBI Taxonomy" id="703135"/>
    <lineage>
        <taxon>Eukaryota</taxon>
        <taxon>Fungi</taxon>
        <taxon>Dikarya</taxon>
        <taxon>Basidiomycota</taxon>
        <taxon>Agaricomycotina</taxon>
        <taxon>Agaricomycetes</taxon>
        <taxon>Agaricomycetidae</taxon>
        <taxon>Agaricales</taxon>
        <taxon>Pluteineae</taxon>
        <taxon>Amanitaceae</taxon>
        <taxon>Amanita</taxon>
    </lineage>
</organism>
<keyword evidence="4" id="KW-1185">Reference proteome</keyword>
<evidence type="ECO:0000313" key="3">
    <source>
        <dbReference type="EMBL" id="PFH48370.1"/>
    </source>
</evidence>
<dbReference type="EMBL" id="KZ302065">
    <property type="protein sequence ID" value="PFH48370.1"/>
    <property type="molecule type" value="Genomic_DNA"/>
</dbReference>
<dbReference type="PANTHER" id="PTHR36223">
    <property type="entry name" value="BETA-LACTAMASE-TYPE TRANSPEPTIDASE FOLD DOMAIN CONTAINING PROTEIN"/>
    <property type="match status" value="1"/>
</dbReference>